<sequence>MSRRFPWVLAPVPWSEETWFTRGTWLGKPLFSPRTADRSVLATKRQLRAKGLRPGGQDPCAFLVLRPRKAGKLVFANLYLIVKAKPVRPMTEARWAAHRKMMAARRTCRECGDLGWAELPKAHRTCEACLYTAGLDPDSYLHDYLAGQPTLSAAEHEALTEYPRLSTPDYALAG</sequence>
<evidence type="ECO:0000313" key="1">
    <source>
        <dbReference type="EMBL" id="GAA1986454.1"/>
    </source>
</evidence>
<dbReference type="InterPro" id="IPR048142">
    <property type="entry name" value="QRL_CxxC_CxxC"/>
</dbReference>
<organism evidence="1 2">
    <name type="scientific">Amycolatopsis minnesotensis</name>
    <dbReference type="NCBI Taxonomy" id="337894"/>
    <lineage>
        <taxon>Bacteria</taxon>
        <taxon>Bacillati</taxon>
        <taxon>Actinomycetota</taxon>
        <taxon>Actinomycetes</taxon>
        <taxon>Pseudonocardiales</taxon>
        <taxon>Pseudonocardiaceae</taxon>
        <taxon>Amycolatopsis</taxon>
    </lineage>
</organism>
<name>A0ABP5DXN4_9PSEU</name>
<comment type="caution">
    <text evidence="1">The sequence shown here is derived from an EMBL/GenBank/DDBJ whole genome shotgun (WGS) entry which is preliminary data.</text>
</comment>
<reference evidence="2" key="1">
    <citation type="journal article" date="2019" name="Int. J. Syst. Evol. Microbiol.">
        <title>The Global Catalogue of Microorganisms (GCM) 10K type strain sequencing project: providing services to taxonomists for standard genome sequencing and annotation.</title>
        <authorList>
            <consortium name="The Broad Institute Genomics Platform"/>
            <consortium name="The Broad Institute Genome Sequencing Center for Infectious Disease"/>
            <person name="Wu L."/>
            <person name="Ma J."/>
        </authorList>
    </citation>
    <scope>NUCLEOTIDE SEQUENCE [LARGE SCALE GENOMIC DNA]</scope>
    <source>
        <strain evidence="2">JCM 14545</strain>
    </source>
</reference>
<gene>
    <name evidence="1" type="ORF">GCM10009754_75460</name>
</gene>
<dbReference type="Proteomes" id="UP001501116">
    <property type="component" value="Unassembled WGS sequence"/>
</dbReference>
<dbReference type="RefSeq" id="WP_344429980.1">
    <property type="nucleotide sequence ID" value="NZ_BAAANN010000044.1"/>
</dbReference>
<dbReference type="EMBL" id="BAAANN010000044">
    <property type="protein sequence ID" value="GAA1986454.1"/>
    <property type="molecule type" value="Genomic_DNA"/>
</dbReference>
<accession>A0ABP5DXN4</accession>
<evidence type="ECO:0000313" key="2">
    <source>
        <dbReference type="Proteomes" id="UP001501116"/>
    </source>
</evidence>
<proteinExistence type="predicted"/>
<protein>
    <submittedName>
        <fullName evidence="1">Uncharacterized protein</fullName>
    </submittedName>
</protein>
<keyword evidence="2" id="KW-1185">Reference proteome</keyword>
<dbReference type="NCBIfam" id="NF041638">
    <property type="entry name" value="QRL_CxxC_CxxC"/>
    <property type="match status" value="1"/>
</dbReference>